<dbReference type="SUPFAM" id="SSF50475">
    <property type="entry name" value="FMN-binding split barrel"/>
    <property type="match status" value="1"/>
</dbReference>
<sequence>MAEQNRTGSDAEQNADAVTKVAELIKGQRICMITTNSADGLVSRPMTCLDTEFDGTLWYLGLADSPLANELAANPSVNVAFTERSSWVSLRGNGSATHDPERANQLWSDFAKDYFQCEPDDPKVAVIRVDAEGAEYWDSPGPVGMLLDIAKARVTGKRPNLGVSGSADL</sequence>
<feature type="domain" description="General stress protein FMN-binding split barrel" evidence="1">
    <location>
        <begin position="16"/>
        <end position="160"/>
    </location>
</feature>
<proteinExistence type="predicted"/>
<protein>
    <submittedName>
        <fullName evidence="2">Pyridoxamine 5'-phosphate oxidase family protein</fullName>
    </submittedName>
</protein>
<dbReference type="InterPro" id="IPR052917">
    <property type="entry name" value="Stress-Dev_Protein"/>
</dbReference>
<dbReference type="Gene3D" id="2.30.110.10">
    <property type="entry name" value="Electron Transport, Fmn-binding Protein, Chain A"/>
    <property type="match status" value="1"/>
</dbReference>
<dbReference type="AlphaFoldDB" id="A0A849A8K3"/>
<dbReference type="InterPro" id="IPR038725">
    <property type="entry name" value="YdaG_split_barrel_FMN-bd"/>
</dbReference>
<accession>A0A849A8K3</accession>
<keyword evidence="3" id="KW-1185">Reference proteome</keyword>
<comment type="caution">
    <text evidence="2">The sequence shown here is derived from an EMBL/GenBank/DDBJ whole genome shotgun (WGS) entry which is preliminary data.</text>
</comment>
<dbReference type="PANTHER" id="PTHR34818:SF1">
    <property type="entry name" value="PROTEIN BLI-3"/>
    <property type="match status" value="1"/>
</dbReference>
<dbReference type="RefSeq" id="WP_171200038.1">
    <property type="nucleotide sequence ID" value="NZ_JABEND010000006.1"/>
</dbReference>
<dbReference type="PANTHER" id="PTHR34818">
    <property type="entry name" value="PROTEIN BLI-3"/>
    <property type="match status" value="1"/>
</dbReference>
<dbReference type="Pfam" id="PF16242">
    <property type="entry name" value="Pyrid_ox_like"/>
    <property type="match status" value="1"/>
</dbReference>
<name>A0A849A8K3_9ACTN</name>
<reference evidence="2 3" key="1">
    <citation type="submission" date="2020-05" db="EMBL/GenBank/DDBJ databases">
        <title>Nakamurella sp. DB0629 isolated from air conditioner.</title>
        <authorList>
            <person name="Kim D.H."/>
            <person name="Kim D.-U."/>
        </authorList>
    </citation>
    <scope>NUCLEOTIDE SEQUENCE [LARGE SCALE GENOMIC DNA]</scope>
    <source>
        <strain evidence="2 3">DB0629</strain>
    </source>
</reference>
<dbReference type="InterPro" id="IPR012349">
    <property type="entry name" value="Split_barrel_FMN-bd"/>
</dbReference>
<evidence type="ECO:0000313" key="2">
    <source>
        <dbReference type="EMBL" id="NNG36337.1"/>
    </source>
</evidence>
<gene>
    <name evidence="2" type="ORF">HKD39_11565</name>
</gene>
<evidence type="ECO:0000259" key="1">
    <source>
        <dbReference type="Pfam" id="PF16242"/>
    </source>
</evidence>
<dbReference type="Proteomes" id="UP000562984">
    <property type="component" value="Unassembled WGS sequence"/>
</dbReference>
<dbReference type="EMBL" id="JABEND010000006">
    <property type="protein sequence ID" value="NNG36337.1"/>
    <property type="molecule type" value="Genomic_DNA"/>
</dbReference>
<evidence type="ECO:0000313" key="3">
    <source>
        <dbReference type="Proteomes" id="UP000562984"/>
    </source>
</evidence>
<organism evidence="2 3">
    <name type="scientific">Nakamurella aerolata</name>
    <dbReference type="NCBI Taxonomy" id="1656892"/>
    <lineage>
        <taxon>Bacteria</taxon>
        <taxon>Bacillati</taxon>
        <taxon>Actinomycetota</taxon>
        <taxon>Actinomycetes</taxon>
        <taxon>Nakamurellales</taxon>
        <taxon>Nakamurellaceae</taxon>
        <taxon>Nakamurella</taxon>
    </lineage>
</organism>